<keyword evidence="5 7" id="KW-0411">Iron-sulfur</keyword>
<keyword evidence="2 7" id="KW-0001">2Fe-2S</keyword>
<comment type="cofactor">
    <cofactor evidence="7">
        <name>[2Fe-2S] cluster</name>
        <dbReference type="ChEBI" id="CHEBI:190135"/>
    </cofactor>
    <text evidence="7">Binds 1 [2Fe-2S] cluster.</text>
</comment>
<evidence type="ECO:0000256" key="8">
    <source>
        <dbReference type="SAM" id="MobiDB-lite"/>
    </source>
</evidence>
<feature type="binding site" evidence="7">
    <location>
        <position position="192"/>
    </location>
    <ligand>
        <name>[2Fe-2S] cluster</name>
        <dbReference type="ChEBI" id="CHEBI:190135"/>
    </ligand>
</feature>
<evidence type="ECO:0000256" key="4">
    <source>
        <dbReference type="ARBA" id="ARBA00023004"/>
    </source>
</evidence>
<feature type="binding site" evidence="7">
    <location>
        <position position="156"/>
    </location>
    <ligand>
        <name>[2Fe-2S] cluster</name>
        <dbReference type="ChEBI" id="CHEBI:190135"/>
    </ligand>
</feature>
<sequence length="269" mass="29455">MALGRLARGRLAPAAVYTQSRTLAGTFKHHDSDGNSVSDAFEFDAESEKEIAFTLSKYPDTLQGKQSAIMPMLWIVQQQLDKTHATIKAKYADPNATPFPKPQGSGGWVPIAAMHKIAERLGCTHMDVYEVATFFTMYNREKNGKFHIQLCATTPCMVCGAYDIMHTIEAHLGIKAGETSDDGLWTLTEVECLGACVNAPMVQINDMFFENLTPENTVKLLDNLKDGKEVVVGPQNGLKNSMGPMGRTSLFDPPSGPQCRELPAPFLKA</sequence>
<reference evidence="10" key="1">
    <citation type="journal article" date="2015" name="PLoS Genet.">
        <title>Genome Sequence and Transcriptome Analyses of Chrysochromulina tobin: Metabolic Tools for Enhanced Algal Fitness in the Prominent Order Prymnesiales (Haptophyceae).</title>
        <authorList>
            <person name="Hovde B.T."/>
            <person name="Deodato C.R."/>
            <person name="Hunsperger H.M."/>
            <person name="Ryken S.A."/>
            <person name="Yost W."/>
            <person name="Jha R.K."/>
            <person name="Patterson J."/>
            <person name="Monnat R.J. Jr."/>
            <person name="Barlow S.B."/>
            <person name="Starkenburg S.R."/>
            <person name="Cattolico R.A."/>
        </authorList>
    </citation>
    <scope>NUCLEOTIDE SEQUENCE</scope>
    <source>
        <strain evidence="10">CCMP291</strain>
    </source>
</reference>
<dbReference type="GO" id="GO:0003954">
    <property type="term" value="F:NADH dehydrogenase activity"/>
    <property type="evidence" value="ECO:0007669"/>
    <property type="project" value="TreeGrafter"/>
</dbReference>
<dbReference type="Gene3D" id="1.10.10.1590">
    <property type="entry name" value="NADH-quinone oxidoreductase subunit E"/>
    <property type="match status" value="1"/>
</dbReference>
<protein>
    <submittedName>
        <fullName evidence="9">NADH dehydrogenase</fullName>
    </submittedName>
</protein>
<dbReference type="PIRSF" id="PIRSF000216">
    <property type="entry name" value="NADH_DH_24kDa"/>
    <property type="match status" value="1"/>
</dbReference>
<evidence type="ECO:0000313" key="9">
    <source>
        <dbReference type="EMBL" id="KOO23980.1"/>
    </source>
</evidence>
<dbReference type="CDD" id="cd03064">
    <property type="entry name" value="TRX_Fd_NuoE"/>
    <property type="match status" value="1"/>
</dbReference>
<gene>
    <name evidence="9" type="ORF">Ctob_003414</name>
</gene>
<evidence type="ECO:0000256" key="6">
    <source>
        <dbReference type="ARBA" id="ARBA00034078"/>
    </source>
</evidence>
<comment type="similarity">
    <text evidence="1">Belongs to the complex I 24 kDa subunit family.</text>
</comment>
<dbReference type="InterPro" id="IPR002023">
    <property type="entry name" value="NuoE-like"/>
</dbReference>
<evidence type="ECO:0000256" key="3">
    <source>
        <dbReference type="ARBA" id="ARBA00022723"/>
    </source>
</evidence>
<dbReference type="SUPFAM" id="SSF52833">
    <property type="entry name" value="Thioredoxin-like"/>
    <property type="match status" value="1"/>
</dbReference>
<dbReference type="EMBL" id="JWZX01003138">
    <property type="protein sequence ID" value="KOO23980.1"/>
    <property type="molecule type" value="Genomic_DNA"/>
</dbReference>
<keyword evidence="10" id="KW-1185">Reference proteome</keyword>
<accession>A0A0M0JBZ2</accession>
<comment type="caution">
    <text evidence="9">The sequence shown here is derived from an EMBL/GenBank/DDBJ whole genome shotgun (WGS) entry which is preliminary data.</text>
</comment>
<evidence type="ECO:0000256" key="2">
    <source>
        <dbReference type="ARBA" id="ARBA00022714"/>
    </source>
</evidence>
<dbReference type="OrthoDB" id="10254187at2759"/>
<dbReference type="InterPro" id="IPR042128">
    <property type="entry name" value="NuoE_dom"/>
</dbReference>
<dbReference type="Gene3D" id="3.40.30.10">
    <property type="entry name" value="Glutaredoxin"/>
    <property type="match status" value="1"/>
</dbReference>
<dbReference type="GO" id="GO:0046872">
    <property type="term" value="F:metal ion binding"/>
    <property type="evidence" value="ECO:0007669"/>
    <property type="project" value="UniProtKB-KW"/>
</dbReference>
<keyword evidence="3 7" id="KW-0479">Metal-binding</keyword>
<dbReference type="FunFam" id="3.40.30.10:FF:000022">
    <property type="entry name" value="NADH dehydrogenase flavoprotein 2, mitochondrial"/>
    <property type="match status" value="1"/>
</dbReference>
<proteinExistence type="inferred from homology"/>
<dbReference type="InterPro" id="IPR041921">
    <property type="entry name" value="NuoE_N"/>
</dbReference>
<dbReference type="Pfam" id="PF01257">
    <property type="entry name" value="2Fe-2S_thioredx"/>
    <property type="match status" value="1"/>
</dbReference>
<evidence type="ECO:0000313" key="10">
    <source>
        <dbReference type="Proteomes" id="UP000037460"/>
    </source>
</evidence>
<evidence type="ECO:0000256" key="1">
    <source>
        <dbReference type="ARBA" id="ARBA00010643"/>
    </source>
</evidence>
<dbReference type="GO" id="GO:0051537">
    <property type="term" value="F:2 iron, 2 sulfur cluster binding"/>
    <property type="evidence" value="ECO:0007669"/>
    <property type="project" value="UniProtKB-KW"/>
</dbReference>
<feature type="region of interest" description="Disordered" evidence="8">
    <location>
        <begin position="250"/>
        <end position="269"/>
    </location>
</feature>
<evidence type="ECO:0000256" key="7">
    <source>
        <dbReference type="PIRSR" id="PIRSR000216-1"/>
    </source>
</evidence>
<comment type="cofactor">
    <cofactor evidence="6">
        <name>[2Fe-2S] cluster</name>
        <dbReference type="ChEBI" id="CHEBI:190135"/>
    </cofactor>
</comment>
<dbReference type="InterPro" id="IPR036249">
    <property type="entry name" value="Thioredoxin-like_sf"/>
</dbReference>
<dbReference type="Proteomes" id="UP000037460">
    <property type="component" value="Unassembled WGS sequence"/>
</dbReference>
<evidence type="ECO:0000256" key="5">
    <source>
        <dbReference type="ARBA" id="ARBA00023014"/>
    </source>
</evidence>
<dbReference type="PANTHER" id="PTHR10371:SF3">
    <property type="entry name" value="NADH DEHYDROGENASE [UBIQUINONE] FLAVOPROTEIN 2, MITOCHONDRIAL"/>
    <property type="match status" value="1"/>
</dbReference>
<organism evidence="9 10">
    <name type="scientific">Chrysochromulina tobinii</name>
    <dbReference type="NCBI Taxonomy" id="1460289"/>
    <lineage>
        <taxon>Eukaryota</taxon>
        <taxon>Haptista</taxon>
        <taxon>Haptophyta</taxon>
        <taxon>Prymnesiophyceae</taxon>
        <taxon>Prymnesiales</taxon>
        <taxon>Chrysochromulinaceae</taxon>
        <taxon>Chrysochromulina</taxon>
    </lineage>
</organism>
<feature type="binding site" evidence="7">
    <location>
        <position position="196"/>
    </location>
    <ligand>
        <name>[2Fe-2S] cluster</name>
        <dbReference type="ChEBI" id="CHEBI:190135"/>
    </ligand>
</feature>
<name>A0A0M0JBZ2_9EUKA</name>
<dbReference type="PANTHER" id="PTHR10371">
    <property type="entry name" value="NADH DEHYDROGENASE UBIQUINONE FLAVOPROTEIN 2, MITOCHONDRIAL"/>
    <property type="match status" value="1"/>
</dbReference>
<keyword evidence="4 7" id="KW-0408">Iron</keyword>
<feature type="binding site" evidence="7">
    <location>
        <position position="151"/>
    </location>
    <ligand>
        <name>[2Fe-2S] cluster</name>
        <dbReference type="ChEBI" id="CHEBI:190135"/>
    </ligand>
</feature>
<dbReference type="AlphaFoldDB" id="A0A0M0JBZ2"/>